<gene>
    <name evidence="3" type="ORF">HPB52_000294</name>
</gene>
<dbReference type="AlphaFoldDB" id="A0A9D4PDP5"/>
<dbReference type="InterPro" id="IPR050991">
    <property type="entry name" value="ECM_Regulatory_Proteins"/>
</dbReference>
<evidence type="ECO:0000313" key="3">
    <source>
        <dbReference type="EMBL" id="KAH7938759.1"/>
    </source>
</evidence>
<name>A0A9D4PDP5_RHISA</name>
<dbReference type="EMBL" id="JABSTV010001254">
    <property type="protein sequence ID" value="KAH7938759.1"/>
    <property type="molecule type" value="Genomic_DNA"/>
</dbReference>
<comment type="caution">
    <text evidence="3">The sequence shown here is derived from an EMBL/GenBank/DDBJ whole genome shotgun (WGS) entry which is preliminary data.</text>
</comment>
<organism evidence="3 4">
    <name type="scientific">Rhipicephalus sanguineus</name>
    <name type="common">Brown dog tick</name>
    <name type="synonym">Ixodes sanguineus</name>
    <dbReference type="NCBI Taxonomy" id="34632"/>
    <lineage>
        <taxon>Eukaryota</taxon>
        <taxon>Metazoa</taxon>
        <taxon>Ecdysozoa</taxon>
        <taxon>Arthropoda</taxon>
        <taxon>Chelicerata</taxon>
        <taxon>Arachnida</taxon>
        <taxon>Acari</taxon>
        <taxon>Parasitiformes</taxon>
        <taxon>Ixodida</taxon>
        <taxon>Ixodoidea</taxon>
        <taxon>Ixodidae</taxon>
        <taxon>Rhipicephalinae</taxon>
        <taxon>Rhipicephalus</taxon>
        <taxon>Rhipicephalus</taxon>
    </lineage>
</organism>
<dbReference type="Proteomes" id="UP000821837">
    <property type="component" value="Chromosome 8"/>
</dbReference>
<dbReference type="Gene3D" id="2.60.40.10">
    <property type="entry name" value="Immunoglobulins"/>
    <property type="match status" value="2"/>
</dbReference>
<feature type="domain" description="Fibronectin type-III" evidence="2">
    <location>
        <begin position="11"/>
        <end position="98"/>
    </location>
</feature>
<proteinExistence type="predicted"/>
<dbReference type="PANTHER" id="PTHR46708:SF2">
    <property type="entry name" value="FIBRONECTIN TYPE-III DOMAIN-CONTAINING PROTEIN"/>
    <property type="match status" value="1"/>
</dbReference>
<dbReference type="InterPro" id="IPR036116">
    <property type="entry name" value="FN3_sf"/>
</dbReference>
<dbReference type="CDD" id="cd00063">
    <property type="entry name" value="FN3"/>
    <property type="match status" value="1"/>
</dbReference>
<protein>
    <recommendedName>
        <fullName evidence="2">Fibronectin type-III domain-containing protein</fullName>
    </recommendedName>
</protein>
<dbReference type="InterPro" id="IPR013783">
    <property type="entry name" value="Ig-like_fold"/>
</dbReference>
<evidence type="ECO:0000259" key="2">
    <source>
        <dbReference type="SMART" id="SM00060"/>
    </source>
</evidence>
<accession>A0A9D4PDP5</accession>
<keyword evidence="1" id="KW-0677">Repeat</keyword>
<dbReference type="InterPro" id="IPR003961">
    <property type="entry name" value="FN3_dom"/>
</dbReference>
<dbReference type="SMART" id="SM00060">
    <property type="entry name" value="FN3"/>
    <property type="match status" value="2"/>
</dbReference>
<dbReference type="PANTHER" id="PTHR46708">
    <property type="entry name" value="TENASCIN"/>
    <property type="match status" value="1"/>
</dbReference>
<dbReference type="Pfam" id="PF00041">
    <property type="entry name" value="fn3"/>
    <property type="match status" value="1"/>
</dbReference>
<evidence type="ECO:0000313" key="4">
    <source>
        <dbReference type="Proteomes" id="UP000821837"/>
    </source>
</evidence>
<evidence type="ECO:0000256" key="1">
    <source>
        <dbReference type="ARBA" id="ARBA00022737"/>
    </source>
</evidence>
<dbReference type="SUPFAM" id="SSF49265">
    <property type="entry name" value="Fibronectin type III"/>
    <property type="match status" value="1"/>
</dbReference>
<dbReference type="VEuPathDB" id="VectorBase:RSAN_054078"/>
<feature type="domain" description="Fibronectin type-III" evidence="2">
    <location>
        <begin position="117"/>
        <end position="199"/>
    </location>
</feature>
<reference evidence="3" key="2">
    <citation type="submission" date="2021-09" db="EMBL/GenBank/DDBJ databases">
        <authorList>
            <person name="Jia N."/>
            <person name="Wang J."/>
            <person name="Shi W."/>
            <person name="Du L."/>
            <person name="Sun Y."/>
            <person name="Zhan W."/>
            <person name="Jiang J."/>
            <person name="Wang Q."/>
            <person name="Zhang B."/>
            <person name="Ji P."/>
            <person name="Sakyi L.B."/>
            <person name="Cui X."/>
            <person name="Yuan T."/>
            <person name="Jiang B."/>
            <person name="Yang W."/>
            <person name="Lam T.T.-Y."/>
            <person name="Chang Q."/>
            <person name="Ding S."/>
            <person name="Wang X."/>
            <person name="Zhu J."/>
            <person name="Ruan X."/>
            <person name="Zhao L."/>
            <person name="Wei J."/>
            <person name="Que T."/>
            <person name="Du C."/>
            <person name="Cheng J."/>
            <person name="Dai P."/>
            <person name="Han X."/>
            <person name="Huang E."/>
            <person name="Gao Y."/>
            <person name="Liu J."/>
            <person name="Shao H."/>
            <person name="Ye R."/>
            <person name="Li L."/>
            <person name="Wei W."/>
            <person name="Wang X."/>
            <person name="Wang C."/>
            <person name="Huo Q."/>
            <person name="Li W."/>
            <person name="Guo W."/>
            <person name="Chen H."/>
            <person name="Chen S."/>
            <person name="Zhou L."/>
            <person name="Zhou L."/>
            <person name="Ni X."/>
            <person name="Tian J."/>
            <person name="Zhou Y."/>
            <person name="Sheng Y."/>
            <person name="Liu T."/>
            <person name="Pan Y."/>
            <person name="Xia L."/>
            <person name="Li J."/>
            <person name="Zhao F."/>
            <person name="Cao W."/>
        </authorList>
    </citation>
    <scope>NUCLEOTIDE SEQUENCE</scope>
    <source>
        <strain evidence="3">Rsan-2018</strain>
        <tissue evidence="3">Larvae</tissue>
    </source>
</reference>
<keyword evidence="4" id="KW-1185">Reference proteome</keyword>
<sequence>MDKRHLEPLTPLHSSTNLTLVLTENTSFTVSWERPKDDFDYYQVQVTGNGKSNVGPHRVGSCANGSIIDAHQTQVTCDHIEPCSNVTFRIRTYAKGPPERASSGISLDGIFIPGQASPGVTNLTLVSAKDRSFTVSWKRPREKFDYYRVRVLGSGGAPNVGSCTDGAMIDANETRVTCDNVEECSNVIIGIRMYERGPPERGFSGWVLKRIFIPGPPAPDSPNNVSVLGISPFLSRLQWDPPENVLENLRDYTATGASSSCSFSGFFPVTSLFLWEK</sequence>
<reference evidence="3" key="1">
    <citation type="journal article" date="2020" name="Cell">
        <title>Large-Scale Comparative Analyses of Tick Genomes Elucidate Their Genetic Diversity and Vector Capacities.</title>
        <authorList>
            <consortium name="Tick Genome and Microbiome Consortium (TIGMIC)"/>
            <person name="Jia N."/>
            <person name="Wang J."/>
            <person name="Shi W."/>
            <person name="Du L."/>
            <person name="Sun Y."/>
            <person name="Zhan W."/>
            <person name="Jiang J.F."/>
            <person name="Wang Q."/>
            <person name="Zhang B."/>
            <person name="Ji P."/>
            <person name="Bell-Sakyi L."/>
            <person name="Cui X.M."/>
            <person name="Yuan T.T."/>
            <person name="Jiang B.G."/>
            <person name="Yang W.F."/>
            <person name="Lam T.T."/>
            <person name="Chang Q.C."/>
            <person name="Ding S.J."/>
            <person name="Wang X.J."/>
            <person name="Zhu J.G."/>
            <person name="Ruan X.D."/>
            <person name="Zhao L."/>
            <person name="Wei J.T."/>
            <person name="Ye R.Z."/>
            <person name="Que T.C."/>
            <person name="Du C.H."/>
            <person name="Zhou Y.H."/>
            <person name="Cheng J.X."/>
            <person name="Dai P.F."/>
            <person name="Guo W.B."/>
            <person name="Han X.H."/>
            <person name="Huang E.J."/>
            <person name="Li L.F."/>
            <person name="Wei W."/>
            <person name="Gao Y.C."/>
            <person name="Liu J.Z."/>
            <person name="Shao H.Z."/>
            <person name="Wang X."/>
            <person name="Wang C.C."/>
            <person name="Yang T.C."/>
            <person name="Huo Q.B."/>
            <person name="Li W."/>
            <person name="Chen H.Y."/>
            <person name="Chen S.E."/>
            <person name="Zhou L.G."/>
            <person name="Ni X.B."/>
            <person name="Tian J.H."/>
            <person name="Sheng Y."/>
            <person name="Liu T."/>
            <person name="Pan Y.S."/>
            <person name="Xia L.Y."/>
            <person name="Li J."/>
            <person name="Zhao F."/>
            <person name="Cao W.C."/>
        </authorList>
    </citation>
    <scope>NUCLEOTIDE SEQUENCE</scope>
    <source>
        <strain evidence="3">Rsan-2018</strain>
    </source>
</reference>